<evidence type="ECO:0000256" key="5">
    <source>
        <dbReference type="ARBA" id="ARBA00010510"/>
    </source>
</evidence>
<dbReference type="InterPro" id="IPR027246">
    <property type="entry name" value="Porin_Euk/Tom40"/>
</dbReference>
<evidence type="ECO:0000256" key="12">
    <source>
        <dbReference type="ARBA" id="ARBA00022787"/>
    </source>
</evidence>
<evidence type="ECO:0000256" key="11">
    <source>
        <dbReference type="ARBA" id="ARBA00022692"/>
    </source>
</evidence>
<comment type="similarity">
    <text evidence="4 21">Belongs to the glycogen phosphorylase family.</text>
</comment>
<keyword evidence="10 21" id="KW-0808">Transferase</keyword>
<comment type="function">
    <text evidence="21">Allosteric enzyme that catalyzes the rate-limiting step in glycogen catabolism, the phosphorolytic cleavage of glycogen to produce glucose-1-phosphate, and plays a central role in maintaining cellular and organismal glucose homeostasis.</text>
</comment>
<evidence type="ECO:0000313" key="24">
    <source>
        <dbReference type="Proteomes" id="UP000239649"/>
    </source>
</evidence>
<keyword evidence="8" id="KW-0021">Allosteric enzyme</keyword>
<keyword evidence="16" id="KW-0406">Ion transport</keyword>
<gene>
    <name evidence="23" type="ORF">C2E20_3400</name>
</gene>
<dbReference type="PROSITE" id="PS51671">
    <property type="entry name" value="ACT"/>
    <property type="match status" value="1"/>
</dbReference>
<dbReference type="GO" id="GO:0030150">
    <property type="term" value="P:protein import into mitochondrial matrix"/>
    <property type="evidence" value="ECO:0007669"/>
    <property type="project" value="InterPro"/>
</dbReference>
<dbReference type="Gene3D" id="3.40.50.2000">
    <property type="entry name" value="Glycogen Phosphorylase B"/>
    <property type="match status" value="2"/>
</dbReference>
<comment type="subcellular location">
    <subcellularLocation>
        <location evidence="3">Mitochondrion outer membrane</location>
        <topology evidence="3">Multi-pass membrane protein</topology>
    </subcellularLocation>
</comment>
<keyword evidence="24" id="KW-1185">Reference proteome</keyword>
<comment type="catalytic activity">
    <reaction evidence="1 21">
        <text>[(1-&gt;4)-alpha-D-glucosyl](n) + phosphate = [(1-&gt;4)-alpha-D-glucosyl](n-1) + alpha-D-glucose 1-phosphate</text>
        <dbReference type="Rhea" id="RHEA:41732"/>
        <dbReference type="Rhea" id="RHEA-COMP:9584"/>
        <dbReference type="Rhea" id="RHEA-COMP:9586"/>
        <dbReference type="ChEBI" id="CHEBI:15444"/>
        <dbReference type="ChEBI" id="CHEBI:43474"/>
        <dbReference type="ChEBI" id="CHEBI:58601"/>
        <dbReference type="EC" id="2.4.1.1"/>
    </reaction>
</comment>
<dbReference type="GO" id="GO:0006811">
    <property type="term" value="P:monoatomic ion transport"/>
    <property type="evidence" value="ECO:0007669"/>
    <property type="project" value="UniProtKB-KW"/>
</dbReference>
<dbReference type="GO" id="GO:0008184">
    <property type="term" value="F:glycogen phosphorylase activity"/>
    <property type="evidence" value="ECO:0007669"/>
    <property type="project" value="InterPro"/>
</dbReference>
<evidence type="ECO:0000256" key="2">
    <source>
        <dbReference type="ARBA" id="ARBA00001933"/>
    </source>
</evidence>
<dbReference type="PANTHER" id="PTHR11468">
    <property type="entry name" value="GLYCOGEN PHOSPHORYLASE"/>
    <property type="match status" value="1"/>
</dbReference>
<dbReference type="GO" id="GO:0008320">
    <property type="term" value="F:protein transmembrane transporter activity"/>
    <property type="evidence" value="ECO:0007669"/>
    <property type="project" value="InterPro"/>
</dbReference>
<feature type="domain" description="ACT" evidence="22">
    <location>
        <begin position="80"/>
        <end position="159"/>
    </location>
</feature>
<comment type="caution">
    <text evidence="23">The sequence shown here is derived from an EMBL/GenBank/DDBJ whole genome shotgun (WGS) entry which is preliminary data.</text>
</comment>
<keyword evidence="18" id="KW-0472">Membrane</keyword>
<dbReference type="PROSITE" id="PS00102">
    <property type="entry name" value="PHOSPHORYLASE"/>
    <property type="match status" value="1"/>
</dbReference>
<dbReference type="GO" id="GO:0005980">
    <property type="term" value="P:glycogen catabolic process"/>
    <property type="evidence" value="ECO:0007669"/>
    <property type="project" value="TreeGrafter"/>
</dbReference>
<dbReference type="FunFam" id="2.40.160.10:FF:000010">
    <property type="entry name" value="Mitochondrial import receptor subunit TOM40-1"/>
    <property type="match status" value="1"/>
</dbReference>
<dbReference type="OrthoDB" id="9215500at2759"/>
<dbReference type="Pfam" id="PF00343">
    <property type="entry name" value="Phosphorylase"/>
    <property type="match status" value="1"/>
</dbReference>
<dbReference type="SUPFAM" id="SSF55021">
    <property type="entry name" value="ACT-like"/>
    <property type="match status" value="1"/>
</dbReference>
<evidence type="ECO:0000256" key="19">
    <source>
        <dbReference type="ARBA" id="ARBA00023277"/>
    </source>
</evidence>
<evidence type="ECO:0000313" key="23">
    <source>
        <dbReference type="EMBL" id="PSC73324.1"/>
    </source>
</evidence>
<accession>A0A2P6VGV6</accession>
<evidence type="ECO:0000259" key="22">
    <source>
        <dbReference type="PROSITE" id="PS51671"/>
    </source>
</evidence>
<evidence type="ECO:0000256" key="9">
    <source>
        <dbReference type="ARBA" id="ARBA00022676"/>
    </source>
</evidence>
<evidence type="ECO:0000256" key="15">
    <source>
        <dbReference type="ARBA" id="ARBA00022990"/>
    </source>
</evidence>
<dbReference type="InterPro" id="IPR037930">
    <property type="entry name" value="Tom40"/>
</dbReference>
<keyword evidence="14" id="KW-0653">Protein transport</keyword>
<organism evidence="23 24">
    <name type="scientific">Micractinium conductrix</name>
    <dbReference type="NCBI Taxonomy" id="554055"/>
    <lineage>
        <taxon>Eukaryota</taxon>
        <taxon>Viridiplantae</taxon>
        <taxon>Chlorophyta</taxon>
        <taxon>core chlorophytes</taxon>
        <taxon>Trebouxiophyceae</taxon>
        <taxon>Chlorellales</taxon>
        <taxon>Chlorellaceae</taxon>
        <taxon>Chlorella clade</taxon>
        <taxon>Micractinium</taxon>
    </lineage>
</organism>
<dbReference type="InterPro" id="IPR035090">
    <property type="entry name" value="Pyridoxal_P_attach_site"/>
</dbReference>
<dbReference type="EMBL" id="LHPF02000007">
    <property type="protein sequence ID" value="PSC73324.1"/>
    <property type="molecule type" value="Genomic_DNA"/>
</dbReference>
<keyword evidence="6" id="KW-0813">Transport</keyword>
<evidence type="ECO:0000256" key="20">
    <source>
        <dbReference type="ARBA" id="ARBA00058612"/>
    </source>
</evidence>
<keyword evidence="12" id="KW-1000">Mitochondrion outer membrane</keyword>
<keyword evidence="11" id="KW-0812">Transmembrane</keyword>
<comment type="similarity">
    <text evidence="5">Belongs to the Tom40 family.</text>
</comment>
<dbReference type="CDD" id="cd04300">
    <property type="entry name" value="GT35_Glycogen_Phosphorylase"/>
    <property type="match status" value="1"/>
</dbReference>
<dbReference type="Proteomes" id="UP000239649">
    <property type="component" value="Unassembled WGS sequence"/>
</dbReference>
<dbReference type="FunFam" id="3.40.50.2000:FF:000003">
    <property type="entry name" value="Alpha-1,4 glucan phosphorylase"/>
    <property type="match status" value="1"/>
</dbReference>
<reference evidence="23 24" key="1">
    <citation type="journal article" date="2018" name="Plant J.">
        <title>Genome sequences of Chlorella sorokiniana UTEX 1602 and Micractinium conductrix SAG 241.80: implications to maltose excretion by a green alga.</title>
        <authorList>
            <person name="Arriola M.B."/>
            <person name="Velmurugan N."/>
            <person name="Zhang Y."/>
            <person name="Plunkett M.H."/>
            <person name="Hondzo H."/>
            <person name="Barney B.M."/>
        </authorList>
    </citation>
    <scope>NUCLEOTIDE SEQUENCE [LARGE SCALE GENOMIC DNA]</scope>
    <source>
        <strain evidence="23 24">SAG 241.80</strain>
    </source>
</reference>
<evidence type="ECO:0000256" key="4">
    <source>
        <dbReference type="ARBA" id="ARBA00006047"/>
    </source>
</evidence>
<evidence type="ECO:0000256" key="7">
    <source>
        <dbReference type="ARBA" id="ARBA00022452"/>
    </source>
</evidence>
<evidence type="ECO:0000256" key="10">
    <source>
        <dbReference type="ARBA" id="ARBA00022679"/>
    </source>
</evidence>
<evidence type="ECO:0000256" key="14">
    <source>
        <dbReference type="ARBA" id="ARBA00022927"/>
    </source>
</evidence>
<dbReference type="InterPro" id="IPR002912">
    <property type="entry name" value="ACT_dom"/>
</dbReference>
<evidence type="ECO:0000256" key="13">
    <source>
        <dbReference type="ARBA" id="ARBA00022898"/>
    </source>
</evidence>
<comment type="function">
    <text evidence="20">Central component of the receptor complex responsible for the recognition and translocation of cytosolically synthesized mitochondrial preproteins. Together with TOM22 functions as the transit peptide receptor at the surface of the mitochondrion outer membrane and facilitates the movement of preproteins into the translocation pore. Directly involved in the pore formation.</text>
</comment>
<dbReference type="NCBIfam" id="TIGR02093">
    <property type="entry name" value="P_ylase"/>
    <property type="match status" value="1"/>
</dbReference>
<dbReference type="InterPro" id="IPR011833">
    <property type="entry name" value="Glycg_phsphrylas"/>
</dbReference>
<dbReference type="Pfam" id="PF01459">
    <property type="entry name" value="Porin_3"/>
    <property type="match status" value="1"/>
</dbReference>
<evidence type="ECO:0000256" key="16">
    <source>
        <dbReference type="ARBA" id="ARBA00023065"/>
    </source>
</evidence>
<keyword evidence="9 21" id="KW-0328">Glycosyltransferase</keyword>
<dbReference type="InterPro" id="IPR045865">
    <property type="entry name" value="ACT-like_dom_sf"/>
</dbReference>
<proteinExistence type="inferred from homology"/>
<name>A0A2P6VGV6_9CHLO</name>
<evidence type="ECO:0000256" key="8">
    <source>
        <dbReference type="ARBA" id="ARBA00022533"/>
    </source>
</evidence>
<dbReference type="SUPFAM" id="SSF53756">
    <property type="entry name" value="UDP-Glycosyltransferase/glycogen phosphorylase"/>
    <property type="match status" value="1"/>
</dbReference>
<sequence>MQATGLASRAALATGLRPLGRSSALQLLAAPRSGSGARASSTVRGPLRVRAVVEAERTMDGGASAATVSVDNSGDAASTLIIVQGNNRPGLLNSLTATFTDLGLDVVRADIGGRGGTFKDTFWVTTTEGAKVADRDLPAVQSAIEVSVATAAKPATAIRPKLNVPGASEDRQELLHTLMDTYVKNDVLSIQQSIVNHVEYTMARSRYKFDDLEAYMATAYSVRDRLIEEWNDTQTYIKEMDPKRVYYLSMEFLMGRSLTNALMNMEIHGQYKEAIEELGYKLETLVEKERDAALGNGGLGRLAACFLDSMATLNLPAWGYGIRYQYGMFRQVLVDGFQHEQPDYWLNFGNPWELERLNVAYPISFYGHVSVHDEGGRQVFRWNPGETVTAMAYDNPIPGFGTNNTINLRLWAAKPDREFDLQAFNTGDYVQAILSKQRAETLSSVLYPDDRTYEGKELRLKQQHFFVSATVQDVVRRYKEAHDDWEAFPDKVAFQMNDTHPTLLVPELMRLLMDQEGLGWTKAWDLVCRTCNFTNHTVLPEAMEKWPVAMMEKLLPRHMQIIYDVNWRFLQQMRQRFGDDWARIAKLSIIEETASGEKTVRMAYLAVIASSHVNGVAAIHSDILKHEVFGPFFDIFPEKFQNKTNGVTPRRWLAFCNPPLRALITETLGNERWINDTDRLKELRAKADNPAFQQRWQEVKQTAKAKSIALIERLTAVKLPNKEAMLDVQVKRIHEYKRQLLNVLGIIHRYDRIKRMSPAERQGVVPRICVIGGKAAPGYEMAKRIIKLVSAVADKVNNDPDVGDLLKVAFVPDYNVSVAETIIPGTELSQHISTAGTEASGTGNMKFAMNGALIIGTMDGANIEIADEIGQDNMFIFGARANRVPELRKERADFKPDDRFLHVVNMIRTGQFGWADYFHPLVDSITYSDYYLLANDFADYIATQERVDKVYRDKAAWTRMSIMSTAGSGFFSSDRTIAEYNRDIWKSEPCRVPVPDEKPREVVRLLFFSLVCTALAAALAAHWRRPALPPGGAIQPQQLRQQRRPQVPRHAFPITGAASDPPSPILATDFGGVRHYSLPCELPAADGGNGSVPGVLHIYLKALRWPQPRSGGDETTHHLRLKGFAAFEFFKPPENWKRHYTFSNVPEVALTMRLMLRGPPTPHKRPRQWKLRRRPGFDYQACIEEKRSKPHAAYSLGAISLDLGADPLLDLEIGVDGWPRWLSLAPQLAAAMAAPPGRPVGHSTAPPVYLSMLYIRNLPADHAAQLLAWSDQYHVILVPPSAAAGRAAPQVARMLSSGLLTVMLWDGYVTREDWFDWDSQIVETHSTLSLWGEGVLVLVQDLDEFLVPSKPSATLPALLRPGSGCLAQHSRECRYLTRSNIFPAQRPNTTQPVREPELWREPTGRNPLRHYSLSAQQNNPKALVDPSATMPVNVHTSTACVGADTVLTVGNDAAMAAAAAKKELPQPVRYEELQREVMMSLKPDLFEGLRFDLTKPLNHNFALSHSIFMGNIDVPTANQQVVKMPIGTYEFGANLVTNRGNLMLGRITSDGRLTGRVKYDVADGAALKSQFQIASEKGMSQAMFDMDLKGKDWNGQLKWGTSNFYGANYFQSVTQQLSMGGEVFYLAEQRRSGIGLAARHVGEKSIVTAQIANTGLVSLTYIQKISEKVSLASDFMWNLNSREASASFGYDYILRQCRLRCRIDTEGKIAAFLEERLNVGVNFVLSAEIDHPRKDYKFGFGLTIGE</sequence>
<dbReference type="GO" id="GO:0005741">
    <property type="term" value="C:mitochondrial outer membrane"/>
    <property type="evidence" value="ECO:0007669"/>
    <property type="project" value="UniProtKB-SubCell"/>
</dbReference>
<dbReference type="InterPro" id="IPR000811">
    <property type="entry name" value="Glyco_trans_35"/>
</dbReference>
<keyword evidence="19 21" id="KW-0119">Carbohydrate metabolism</keyword>
<keyword evidence="17" id="KW-0496">Mitochondrion</keyword>
<comment type="cofactor">
    <cofactor evidence="2 21">
        <name>pyridoxal 5'-phosphate</name>
        <dbReference type="ChEBI" id="CHEBI:597326"/>
    </cofactor>
</comment>
<evidence type="ECO:0000256" key="1">
    <source>
        <dbReference type="ARBA" id="ARBA00001275"/>
    </source>
</evidence>
<dbReference type="FunFam" id="3.40.50.2000:FF:000002">
    <property type="entry name" value="Alpha-1,4 glucan phosphorylase"/>
    <property type="match status" value="1"/>
</dbReference>
<evidence type="ECO:0000256" key="3">
    <source>
        <dbReference type="ARBA" id="ARBA00004374"/>
    </source>
</evidence>
<dbReference type="GO" id="GO:0030170">
    <property type="term" value="F:pyridoxal phosphate binding"/>
    <property type="evidence" value="ECO:0007669"/>
    <property type="project" value="InterPro"/>
</dbReference>
<keyword evidence="15" id="KW-0007">Acetylation</keyword>
<dbReference type="CDD" id="cd04873">
    <property type="entry name" value="ACT_UUR-ACR-like"/>
    <property type="match status" value="1"/>
</dbReference>
<dbReference type="InterPro" id="IPR023614">
    <property type="entry name" value="Porin_dom_sf"/>
</dbReference>
<evidence type="ECO:0000256" key="6">
    <source>
        <dbReference type="ARBA" id="ARBA00022448"/>
    </source>
</evidence>
<evidence type="ECO:0000256" key="17">
    <source>
        <dbReference type="ARBA" id="ARBA00023128"/>
    </source>
</evidence>
<dbReference type="PANTHER" id="PTHR11468:SF30">
    <property type="entry name" value="ALPHA-1,4 GLUCAN PHOSPHORYLASE"/>
    <property type="match status" value="1"/>
</dbReference>
<keyword evidence="7" id="KW-1134">Transmembrane beta strand</keyword>
<dbReference type="Gene3D" id="2.40.160.10">
    <property type="entry name" value="Porin"/>
    <property type="match status" value="1"/>
</dbReference>
<evidence type="ECO:0000256" key="18">
    <source>
        <dbReference type="ARBA" id="ARBA00023136"/>
    </source>
</evidence>
<dbReference type="EC" id="2.4.1.1" evidence="21"/>
<keyword evidence="13 21" id="KW-0663">Pyridoxal phosphate</keyword>
<dbReference type="STRING" id="554055.A0A2P6VGV6"/>
<dbReference type="CDD" id="cd07305">
    <property type="entry name" value="Porin3_Tom40"/>
    <property type="match status" value="1"/>
</dbReference>
<protein>
    <recommendedName>
        <fullName evidence="21">Alpha-1,4 glucan phosphorylase</fullName>
        <ecNumber evidence="21">2.4.1.1</ecNumber>
    </recommendedName>
</protein>
<evidence type="ECO:0000256" key="21">
    <source>
        <dbReference type="RuleBase" id="RU000587"/>
    </source>
</evidence>